<sequence>MRFGFDIDDTLIDLRRHAFSLYNQTFHQTLSMDVFEQIKRVEIHEPFGLTDEAGYEAWKAHLEAIYFTTCPSFPYAKETLQQLVADGHEVFYITARPKEYCARSKAWMKEQGYPIAEGHFFCGMEDAEKIATIQTLQLDVYVDDKPTVLRTLKDVQTLSIIRDQAYNRDETWTRLTDWREFLTLVNQYKKS</sequence>
<dbReference type="PANTHER" id="PTHR35134:SF2">
    <property type="entry name" value="NUCLEOTIDASE YQFW-RELATED"/>
    <property type="match status" value="1"/>
</dbReference>
<dbReference type="InterPro" id="IPR023214">
    <property type="entry name" value="HAD_sf"/>
</dbReference>
<keyword evidence="2 3" id="KW-0378">Hydrolase</keyword>
<dbReference type="Pfam" id="PF06941">
    <property type="entry name" value="NT5C"/>
    <property type="match status" value="1"/>
</dbReference>
<dbReference type="SUPFAM" id="SSF56784">
    <property type="entry name" value="HAD-like"/>
    <property type="match status" value="1"/>
</dbReference>
<protein>
    <recommendedName>
        <fullName evidence="3">Nucleotidase</fullName>
        <ecNumber evidence="3">3.1.3.-</ecNumber>
    </recommendedName>
</protein>
<comment type="similarity">
    <text evidence="1 3">Belongs to the 5'(3')-deoxyribonucleotidase family.</text>
</comment>
<dbReference type="AlphaFoldDB" id="A0A433RS79"/>
<dbReference type="PIRSF" id="PIRSF021362">
    <property type="entry name" value="UCP021362_HAD"/>
    <property type="match status" value="1"/>
</dbReference>
<dbReference type="OrthoDB" id="573782at2"/>
<proteinExistence type="inferred from homology"/>
<dbReference type="InterPro" id="IPR009206">
    <property type="entry name" value="Nucleotidase_putative"/>
</dbReference>
<dbReference type="Gene3D" id="3.40.50.1000">
    <property type="entry name" value="HAD superfamily/HAD-like"/>
    <property type="match status" value="1"/>
</dbReference>
<dbReference type="InterPro" id="IPR036412">
    <property type="entry name" value="HAD-like_sf"/>
</dbReference>
<comment type="caution">
    <text evidence="5">The sequence shown here is derived from an EMBL/GenBank/DDBJ whole genome shotgun (WGS) entry which is preliminary data.</text>
</comment>
<dbReference type="PANTHER" id="PTHR35134">
    <property type="entry name" value="NUCLEOTIDASE YQFW-RELATED"/>
    <property type="match status" value="1"/>
</dbReference>
<evidence type="ECO:0000256" key="2">
    <source>
        <dbReference type="ARBA" id="ARBA00022801"/>
    </source>
</evidence>
<evidence type="ECO:0000256" key="1">
    <source>
        <dbReference type="ARBA" id="ARBA00009589"/>
    </source>
</evidence>
<dbReference type="InterPro" id="IPR010708">
    <property type="entry name" value="5'(3')-deoxyribonucleotidase"/>
</dbReference>
<dbReference type="GO" id="GO:0009264">
    <property type="term" value="P:deoxyribonucleotide catabolic process"/>
    <property type="evidence" value="ECO:0007669"/>
    <property type="project" value="InterPro"/>
</dbReference>
<dbReference type="EMBL" id="JTFC01000032">
    <property type="protein sequence ID" value="RUS54445.1"/>
    <property type="molecule type" value="Genomic_DNA"/>
</dbReference>
<dbReference type="InterPro" id="IPR052419">
    <property type="entry name" value="5_3-deoxyribonucleotidase-like"/>
</dbReference>
<name>A0A433RS79_9BACL</name>
<evidence type="ECO:0000256" key="4">
    <source>
        <dbReference type="PIRSR" id="PIRSR610708-1"/>
    </source>
</evidence>
<keyword evidence="6" id="KW-1185">Reference proteome</keyword>
<dbReference type="RefSeq" id="WP_126991172.1">
    <property type="nucleotide sequence ID" value="NZ_JTFC01000032.1"/>
</dbReference>
<dbReference type="EC" id="3.1.3.-" evidence="3"/>
<evidence type="ECO:0000313" key="5">
    <source>
        <dbReference type="EMBL" id="RUS54445.1"/>
    </source>
</evidence>
<dbReference type="Proteomes" id="UP000288623">
    <property type="component" value="Unassembled WGS sequence"/>
</dbReference>
<evidence type="ECO:0000256" key="3">
    <source>
        <dbReference type="PIRNR" id="PIRNR021362"/>
    </source>
</evidence>
<gene>
    <name evidence="5" type="ORF">QI30_13600</name>
</gene>
<feature type="active site" description="Proton donor" evidence="4">
    <location>
        <position position="8"/>
    </location>
</feature>
<feature type="active site" description="Nucleophile" evidence="4">
    <location>
        <position position="6"/>
    </location>
</feature>
<evidence type="ECO:0000313" key="6">
    <source>
        <dbReference type="Proteomes" id="UP000288623"/>
    </source>
</evidence>
<dbReference type="GO" id="GO:0008253">
    <property type="term" value="F:5'-nucleotidase activity"/>
    <property type="evidence" value="ECO:0007669"/>
    <property type="project" value="InterPro"/>
</dbReference>
<reference evidence="5 6" key="1">
    <citation type="submission" date="2014-11" db="EMBL/GenBank/DDBJ databases">
        <title>Genome sequence and analysis of novel Kurthia sp.</title>
        <authorList>
            <person name="Lawson J.N."/>
            <person name="Gonzalez J.E."/>
            <person name="Rinauldi L."/>
            <person name="Xuan Z."/>
            <person name="Firman A."/>
            <person name="Shaddox L."/>
            <person name="Trudeau A."/>
            <person name="Shah S."/>
            <person name="Reiman D."/>
        </authorList>
    </citation>
    <scope>NUCLEOTIDE SEQUENCE [LARGE SCALE GENOMIC DNA]</scope>
    <source>
        <strain evidence="5 6">3B1D</strain>
    </source>
</reference>
<organism evidence="5 6">
    <name type="scientific">Candidatus Kurthia intestinigallinarum</name>
    <dbReference type="NCBI Taxonomy" id="1562256"/>
    <lineage>
        <taxon>Bacteria</taxon>
        <taxon>Bacillati</taxon>
        <taxon>Bacillota</taxon>
        <taxon>Bacilli</taxon>
        <taxon>Bacillales</taxon>
        <taxon>Caryophanaceae</taxon>
        <taxon>Kurthia</taxon>
    </lineage>
</organism>
<accession>A0A433RS79</accession>